<sequence>MPSSQVINLCDDDSTDVIILEVRPVIRRDDSGTPNRFYDDDRYRRSANPSIAASVASYYQRNDQSLGLTRWSPLTRDPPISSLTRHPRSSTPPPRHHQRQHEYPTPTSASNTASRKRQSPDPFLNAQASSSRRDPQTPTKKPKREDSPEPFKDTKIKPEDSDSDPEPDHWDDSQPPTPIKPEDSDDDDDDSLFVSPRTPSDPFMRGRERHRSPGSPTPSRGGEAAADRRHGRRPDVRSSSKLQFTSLADIWANPDRNGVIWFPTKGPPCRRCRVPTSWQKVLDTNTRGNVGRPYYRCTPCDNFHIWGDLVGISPENDRCRCGNPTRAGVTTEKAKTRGPGETFFKCAEGRCGTFVWKD</sequence>
<dbReference type="AlphaFoldDB" id="A0AA40CFK0"/>
<evidence type="ECO:0000313" key="8">
    <source>
        <dbReference type="Proteomes" id="UP001174934"/>
    </source>
</evidence>
<keyword evidence="1" id="KW-0479">Metal-binding</keyword>
<comment type="caution">
    <text evidence="7">The sequence shown here is derived from an EMBL/GenBank/DDBJ whole genome shotgun (WGS) entry which is preliminary data.</text>
</comment>
<gene>
    <name evidence="7" type="ORF">B0T17DRAFT_82178</name>
</gene>
<evidence type="ECO:0000256" key="2">
    <source>
        <dbReference type="ARBA" id="ARBA00022771"/>
    </source>
</evidence>
<reference evidence="7" key="1">
    <citation type="submission" date="2023-06" db="EMBL/GenBank/DDBJ databases">
        <title>Genome-scale phylogeny and comparative genomics of the fungal order Sordariales.</title>
        <authorList>
            <consortium name="Lawrence Berkeley National Laboratory"/>
            <person name="Hensen N."/>
            <person name="Bonometti L."/>
            <person name="Westerberg I."/>
            <person name="Brannstrom I.O."/>
            <person name="Guillou S."/>
            <person name="Cros-Aarteil S."/>
            <person name="Calhoun S."/>
            <person name="Haridas S."/>
            <person name="Kuo A."/>
            <person name="Mondo S."/>
            <person name="Pangilinan J."/>
            <person name="Riley R."/>
            <person name="LaButti K."/>
            <person name="Andreopoulos B."/>
            <person name="Lipzen A."/>
            <person name="Chen C."/>
            <person name="Yanf M."/>
            <person name="Daum C."/>
            <person name="Ng V."/>
            <person name="Clum A."/>
            <person name="Steindorff A."/>
            <person name="Ohm R."/>
            <person name="Martin F."/>
            <person name="Silar P."/>
            <person name="Natvig D."/>
            <person name="Lalanne C."/>
            <person name="Gautier V."/>
            <person name="Ament-velasquez S.L."/>
            <person name="Kruys A."/>
            <person name="Hutchinson M.I."/>
            <person name="Powell A.J."/>
            <person name="Barry K."/>
            <person name="Miller A.N."/>
            <person name="Grigoriev I.V."/>
            <person name="Debuchy R."/>
            <person name="Gladieux P."/>
            <person name="Thoren M.H."/>
            <person name="Johannesson H."/>
        </authorList>
    </citation>
    <scope>NUCLEOTIDE SEQUENCE</scope>
    <source>
        <strain evidence="7">SMH3391-2</strain>
    </source>
</reference>
<proteinExistence type="predicted"/>
<feature type="region of interest" description="Disordered" evidence="5">
    <location>
        <begin position="69"/>
        <end position="240"/>
    </location>
</feature>
<keyword evidence="2 4" id="KW-0863">Zinc-finger</keyword>
<keyword evidence="8" id="KW-1185">Reference proteome</keyword>
<dbReference type="PROSITE" id="PS51999">
    <property type="entry name" value="ZF_GRF"/>
    <property type="match status" value="1"/>
</dbReference>
<dbReference type="GO" id="GO:0008270">
    <property type="term" value="F:zinc ion binding"/>
    <property type="evidence" value="ECO:0007669"/>
    <property type="project" value="UniProtKB-KW"/>
</dbReference>
<organism evidence="7 8">
    <name type="scientific">Bombardia bombarda</name>
    <dbReference type="NCBI Taxonomy" id="252184"/>
    <lineage>
        <taxon>Eukaryota</taxon>
        <taxon>Fungi</taxon>
        <taxon>Dikarya</taxon>
        <taxon>Ascomycota</taxon>
        <taxon>Pezizomycotina</taxon>
        <taxon>Sordariomycetes</taxon>
        <taxon>Sordariomycetidae</taxon>
        <taxon>Sordariales</taxon>
        <taxon>Lasiosphaeriaceae</taxon>
        <taxon>Bombardia</taxon>
    </lineage>
</organism>
<evidence type="ECO:0000256" key="4">
    <source>
        <dbReference type="PROSITE-ProRule" id="PRU01343"/>
    </source>
</evidence>
<evidence type="ECO:0000256" key="1">
    <source>
        <dbReference type="ARBA" id="ARBA00022723"/>
    </source>
</evidence>
<evidence type="ECO:0000313" key="7">
    <source>
        <dbReference type="EMBL" id="KAK0636455.1"/>
    </source>
</evidence>
<feature type="compositionally biased region" description="Basic and acidic residues" evidence="5">
    <location>
        <begin position="225"/>
        <end position="238"/>
    </location>
</feature>
<evidence type="ECO:0000259" key="6">
    <source>
        <dbReference type="PROSITE" id="PS51999"/>
    </source>
</evidence>
<dbReference type="EMBL" id="JAULSR010000001">
    <property type="protein sequence ID" value="KAK0636455.1"/>
    <property type="molecule type" value="Genomic_DNA"/>
</dbReference>
<keyword evidence="3" id="KW-0862">Zinc</keyword>
<dbReference type="Pfam" id="PF23549">
    <property type="entry name" value="Zn_ribbon_GRF_2"/>
    <property type="match status" value="1"/>
</dbReference>
<feature type="compositionally biased region" description="Basic and acidic residues" evidence="5">
    <location>
        <begin position="143"/>
        <end position="172"/>
    </location>
</feature>
<evidence type="ECO:0000256" key="3">
    <source>
        <dbReference type="ARBA" id="ARBA00022833"/>
    </source>
</evidence>
<accession>A0AA40CFK0</accession>
<evidence type="ECO:0000256" key="5">
    <source>
        <dbReference type="SAM" id="MobiDB-lite"/>
    </source>
</evidence>
<name>A0AA40CFK0_9PEZI</name>
<dbReference type="InterPro" id="IPR010666">
    <property type="entry name" value="Znf_GRF"/>
</dbReference>
<protein>
    <recommendedName>
        <fullName evidence="6">GRF-type domain-containing protein</fullName>
    </recommendedName>
</protein>
<dbReference type="Proteomes" id="UP001174934">
    <property type="component" value="Unassembled WGS sequence"/>
</dbReference>
<dbReference type="InterPro" id="IPR056444">
    <property type="entry name" value="Zn_ribbon_GRF_2"/>
</dbReference>
<feature type="domain" description="GRF-type" evidence="6">
    <location>
        <begin position="319"/>
        <end position="358"/>
    </location>
</feature>